<evidence type="ECO:0000256" key="1">
    <source>
        <dbReference type="ARBA" id="ARBA00001933"/>
    </source>
</evidence>
<sequence length="414" mass="43591">MNLFNLRRPARAAGIETLHEPARARPRLDTAAMGSPVFVRGQGAWLWDDQGRACLDFNQGDGVNTLGHSPEPVVKAVANQAQALINPGVGRSHEGVLALRDQLCQATGSDRALLFDSTAQAHEGAVRLARQWGERHRHGAGHIIVARQGGEAAYGTPVASRASHCTPEHAPLSHVPFNDLAALHAAVESRTVAVVLEPLQSQGAIVAATEEYLKGAEALCRELGILLILDEAHTGMGRCGVLLAETLYGVHADMVVLGGGLGGGVPLAALLVRSSAGCTPMAGLPDAWYSNALTAAAGLAVLKTVLSAGFIEHVQDTGRHLREGLSRLAGRFGQGQVCGSGLLWTLQLNEPLARALERAALQECLLVGAPQADVLRLSPSLTVTRGNIDEMLLRLTRAFARLHAAQVSGRKMPA</sequence>
<dbReference type="AlphaFoldDB" id="A0A7S9LGP3"/>
<dbReference type="Gene3D" id="3.40.640.10">
    <property type="entry name" value="Type I PLP-dependent aspartate aminotransferase-like (Major domain)"/>
    <property type="match status" value="1"/>
</dbReference>
<dbReference type="SUPFAM" id="SSF53383">
    <property type="entry name" value="PLP-dependent transferases"/>
    <property type="match status" value="1"/>
</dbReference>
<keyword evidence="4 5" id="KW-0663">Pyridoxal phosphate</keyword>
<dbReference type="InterPro" id="IPR050103">
    <property type="entry name" value="Class-III_PLP-dep_AT"/>
</dbReference>
<dbReference type="GO" id="GO:0030170">
    <property type="term" value="F:pyridoxal phosphate binding"/>
    <property type="evidence" value="ECO:0007669"/>
    <property type="project" value="InterPro"/>
</dbReference>
<dbReference type="PANTHER" id="PTHR11986:SF79">
    <property type="entry name" value="ACETYLORNITHINE AMINOTRANSFERASE, MITOCHONDRIAL"/>
    <property type="match status" value="1"/>
</dbReference>
<dbReference type="InterPro" id="IPR015421">
    <property type="entry name" value="PyrdxlP-dep_Trfase_major"/>
</dbReference>
<dbReference type="GO" id="GO:0008483">
    <property type="term" value="F:transaminase activity"/>
    <property type="evidence" value="ECO:0007669"/>
    <property type="project" value="UniProtKB-KW"/>
</dbReference>
<proteinExistence type="inferred from homology"/>
<dbReference type="EMBL" id="CP064946">
    <property type="protein sequence ID" value="QPH48744.1"/>
    <property type="molecule type" value="Genomic_DNA"/>
</dbReference>
<protein>
    <submittedName>
        <fullName evidence="6">Aminotransferase class III-fold pyridoxal phosphate-dependent enzyme</fullName>
    </submittedName>
</protein>
<evidence type="ECO:0000313" key="6">
    <source>
        <dbReference type="EMBL" id="QPH48744.1"/>
    </source>
</evidence>
<dbReference type="InterPro" id="IPR015422">
    <property type="entry name" value="PyrdxlP-dep_Trfase_small"/>
</dbReference>
<dbReference type="Pfam" id="PF00202">
    <property type="entry name" value="Aminotran_3"/>
    <property type="match status" value="1"/>
</dbReference>
<evidence type="ECO:0000313" key="7">
    <source>
        <dbReference type="Proteomes" id="UP000594430"/>
    </source>
</evidence>
<accession>A0A7S9LGP3</accession>
<name>A0A7S9LGP3_9PSED</name>
<keyword evidence="2 6" id="KW-0032">Aminotransferase</keyword>
<keyword evidence="3 6" id="KW-0808">Transferase</keyword>
<dbReference type="Gene3D" id="3.90.1150.10">
    <property type="entry name" value="Aspartate Aminotransferase, domain 1"/>
    <property type="match status" value="1"/>
</dbReference>
<evidence type="ECO:0000256" key="3">
    <source>
        <dbReference type="ARBA" id="ARBA00022679"/>
    </source>
</evidence>
<dbReference type="RefSeq" id="WP_196110240.1">
    <property type="nucleotide sequence ID" value="NZ_CP064943.1"/>
</dbReference>
<comment type="similarity">
    <text evidence="5">Belongs to the class-III pyridoxal-phosphate-dependent aminotransferase family.</text>
</comment>
<dbReference type="GO" id="GO:0042802">
    <property type="term" value="F:identical protein binding"/>
    <property type="evidence" value="ECO:0007669"/>
    <property type="project" value="TreeGrafter"/>
</dbReference>
<gene>
    <name evidence="6" type="ORF">IZU98_20615</name>
</gene>
<evidence type="ECO:0000256" key="2">
    <source>
        <dbReference type="ARBA" id="ARBA00022576"/>
    </source>
</evidence>
<evidence type="ECO:0000256" key="4">
    <source>
        <dbReference type="ARBA" id="ARBA00022898"/>
    </source>
</evidence>
<organism evidence="6 7">
    <name type="scientific">Pseudomonas fulva</name>
    <dbReference type="NCBI Taxonomy" id="47880"/>
    <lineage>
        <taxon>Bacteria</taxon>
        <taxon>Pseudomonadati</taxon>
        <taxon>Pseudomonadota</taxon>
        <taxon>Gammaproteobacteria</taxon>
        <taxon>Pseudomonadales</taxon>
        <taxon>Pseudomonadaceae</taxon>
        <taxon>Pseudomonas</taxon>
    </lineage>
</organism>
<dbReference type="InterPro" id="IPR015424">
    <property type="entry name" value="PyrdxlP-dep_Trfase"/>
</dbReference>
<reference evidence="6 7" key="1">
    <citation type="submission" date="2020-11" db="EMBL/GenBank/DDBJ databases">
        <title>Pseudomonas fulva producing VIM-24.</title>
        <authorList>
            <person name="Liu S."/>
        </authorList>
    </citation>
    <scope>NUCLEOTIDE SEQUENCE [LARGE SCALE GENOMIC DNA]</scope>
    <source>
        <strain evidence="6 7">ZDHY414</strain>
    </source>
</reference>
<evidence type="ECO:0000256" key="5">
    <source>
        <dbReference type="RuleBase" id="RU003560"/>
    </source>
</evidence>
<dbReference type="InterPro" id="IPR005814">
    <property type="entry name" value="Aminotrans_3"/>
</dbReference>
<comment type="cofactor">
    <cofactor evidence="1">
        <name>pyridoxal 5'-phosphate</name>
        <dbReference type="ChEBI" id="CHEBI:597326"/>
    </cofactor>
</comment>
<dbReference type="PANTHER" id="PTHR11986">
    <property type="entry name" value="AMINOTRANSFERASE CLASS III"/>
    <property type="match status" value="1"/>
</dbReference>
<dbReference type="Proteomes" id="UP000594430">
    <property type="component" value="Chromosome"/>
</dbReference>